<dbReference type="InterPro" id="IPR002123">
    <property type="entry name" value="Plipid/glycerol_acylTrfase"/>
</dbReference>
<dbReference type="PANTHER" id="PTHR10983:SF16">
    <property type="entry name" value="LYSOCARDIOLIPIN ACYLTRANSFERASE 1"/>
    <property type="match status" value="1"/>
</dbReference>
<keyword evidence="8" id="KW-0812">Transmembrane</keyword>
<evidence type="ECO:0000256" key="6">
    <source>
        <dbReference type="ARBA" id="ARBA00022679"/>
    </source>
</evidence>
<dbReference type="Pfam" id="PF16076">
    <property type="entry name" value="Acyltransf_C"/>
    <property type="match status" value="1"/>
</dbReference>
<keyword evidence="8" id="KW-1133">Transmembrane helix</keyword>
<organism evidence="10 11">
    <name type="scientific">Spirodela intermedia</name>
    <name type="common">Intermediate duckweed</name>
    <dbReference type="NCBI Taxonomy" id="51605"/>
    <lineage>
        <taxon>Eukaryota</taxon>
        <taxon>Viridiplantae</taxon>
        <taxon>Streptophyta</taxon>
        <taxon>Embryophyta</taxon>
        <taxon>Tracheophyta</taxon>
        <taxon>Spermatophyta</taxon>
        <taxon>Magnoliopsida</taxon>
        <taxon>Liliopsida</taxon>
        <taxon>Araceae</taxon>
        <taxon>Lemnoideae</taxon>
        <taxon>Spirodela</taxon>
    </lineage>
</organism>
<feature type="domain" description="Phospholipid/glycerol acyltransferase" evidence="9">
    <location>
        <begin position="100"/>
        <end position="214"/>
    </location>
</feature>
<dbReference type="GO" id="GO:0003841">
    <property type="term" value="F:1-acylglycerol-3-phosphate O-acyltransferase activity"/>
    <property type="evidence" value="ECO:0007669"/>
    <property type="project" value="UniProtKB-EC"/>
</dbReference>
<dbReference type="EMBL" id="LR746273">
    <property type="protein sequence ID" value="CAA7404302.1"/>
    <property type="molecule type" value="Genomic_DNA"/>
</dbReference>
<protein>
    <recommendedName>
        <fullName evidence="5">1-acylglycerol-3-phosphate O-acyltransferase</fullName>
        <ecNumber evidence="5">2.3.1.51</ecNumber>
    </recommendedName>
</protein>
<dbReference type="EC" id="2.3.1.51" evidence="5"/>
<dbReference type="GO" id="GO:0016024">
    <property type="term" value="P:CDP-diacylglycerol biosynthetic process"/>
    <property type="evidence" value="ECO:0007669"/>
    <property type="project" value="UniProtKB-UniPathway"/>
</dbReference>
<dbReference type="PANTHER" id="PTHR10983">
    <property type="entry name" value="1-ACYLGLYCEROL-3-PHOSPHATE ACYLTRANSFERASE-RELATED"/>
    <property type="match status" value="1"/>
</dbReference>
<evidence type="ECO:0000256" key="2">
    <source>
        <dbReference type="ARBA" id="ARBA00004728"/>
    </source>
</evidence>
<evidence type="ECO:0000256" key="7">
    <source>
        <dbReference type="ARBA" id="ARBA00023315"/>
    </source>
</evidence>
<keyword evidence="8" id="KW-0472">Membrane</keyword>
<name>A0A7I8L3C5_SPIIN</name>
<evidence type="ECO:0000256" key="4">
    <source>
        <dbReference type="ARBA" id="ARBA00008655"/>
    </source>
</evidence>
<feature type="transmembrane region" description="Helical" evidence="8">
    <location>
        <begin position="318"/>
        <end position="335"/>
    </location>
</feature>
<comment type="pathway">
    <text evidence="3">Lipid metabolism.</text>
</comment>
<accession>A0A7I8L3C5</accession>
<dbReference type="OrthoDB" id="189226at2759"/>
<dbReference type="UniPathway" id="UPA00557">
    <property type="reaction ID" value="UER00613"/>
</dbReference>
<dbReference type="SUPFAM" id="SSF69593">
    <property type="entry name" value="Glycerol-3-phosphate (1)-acyltransferase"/>
    <property type="match status" value="1"/>
</dbReference>
<dbReference type="InterPro" id="IPR032098">
    <property type="entry name" value="Acyltransf_C"/>
</dbReference>
<reference evidence="10" key="1">
    <citation type="submission" date="2020-02" db="EMBL/GenBank/DDBJ databases">
        <authorList>
            <person name="Scholz U."/>
            <person name="Mascher M."/>
            <person name="Fiebig A."/>
        </authorList>
    </citation>
    <scope>NUCLEOTIDE SEQUENCE</scope>
</reference>
<feature type="transmembrane region" description="Helical" evidence="8">
    <location>
        <begin position="27"/>
        <end position="52"/>
    </location>
</feature>
<proteinExistence type="inferred from homology"/>
<evidence type="ECO:0000256" key="3">
    <source>
        <dbReference type="ARBA" id="ARBA00005189"/>
    </source>
</evidence>
<keyword evidence="11" id="KW-1185">Reference proteome</keyword>
<sequence>MEPREPLNSGDKPRHRPLTPFRILRGVLMLVIFVSTAFMALAYFAPVAAVLIRLFSIRHSRRAVSFLFGTWLSMWPFMFEKINGTKVIFSGETVPNKERALILANHRTEVDWMYLWNFAARKGCLGCLKYVLKSSLMKVPLLGWGFQILEYIPVERKWEIDEASMRHMLSSYKSPDDPLWLAVFPEGTDFTEQKCISSQKFAAENGLPILKNVLLPKTRGFYACFETLRSSLDAVYDVTIGYKHRCPLFIDNVFGVDPAEVHIHVSRISVAEIPTSPDDAASWLIERFRIKDQLLSDFAECGRFPGPETEGDLPMRSFLLTYAIVISLTCLYVYLTVFSSVWFKVYVWLSCSYLTAASLFNIRPSPILSSVKRALCFSLPKSS</sequence>
<dbReference type="SMART" id="SM00563">
    <property type="entry name" value="PlsC"/>
    <property type="match status" value="1"/>
</dbReference>
<evidence type="ECO:0000259" key="9">
    <source>
        <dbReference type="SMART" id="SM00563"/>
    </source>
</evidence>
<gene>
    <name evidence="10" type="ORF">SI8410_10014980</name>
</gene>
<evidence type="ECO:0000313" key="11">
    <source>
        <dbReference type="Proteomes" id="UP000663760"/>
    </source>
</evidence>
<dbReference type="Proteomes" id="UP000663760">
    <property type="component" value="Chromosome 10"/>
</dbReference>
<dbReference type="GO" id="GO:0012505">
    <property type="term" value="C:endomembrane system"/>
    <property type="evidence" value="ECO:0007669"/>
    <property type="project" value="TreeGrafter"/>
</dbReference>
<keyword evidence="6" id="KW-0808">Transferase</keyword>
<evidence type="ECO:0000313" key="10">
    <source>
        <dbReference type="EMBL" id="CAA7404302.1"/>
    </source>
</evidence>
<evidence type="ECO:0000256" key="5">
    <source>
        <dbReference type="ARBA" id="ARBA00013211"/>
    </source>
</evidence>
<comment type="pathway">
    <text evidence="2">Phospholipid metabolism; CDP-diacylglycerol biosynthesis; CDP-diacylglycerol from sn-glycerol 3-phosphate: step 2/3.</text>
</comment>
<keyword evidence="7" id="KW-0012">Acyltransferase</keyword>
<dbReference type="Pfam" id="PF01553">
    <property type="entry name" value="Acyltransferase"/>
    <property type="match status" value="1"/>
</dbReference>
<comment type="similarity">
    <text evidence="4">Belongs to the 1-acyl-sn-glycerol-3-phosphate acyltransferase family.</text>
</comment>
<evidence type="ECO:0000256" key="1">
    <source>
        <dbReference type="ARBA" id="ARBA00001141"/>
    </source>
</evidence>
<dbReference type="CDD" id="cd07990">
    <property type="entry name" value="LPLAT_LCLAT1-like"/>
    <property type="match status" value="1"/>
</dbReference>
<dbReference type="AlphaFoldDB" id="A0A7I8L3C5"/>
<evidence type="ECO:0000256" key="8">
    <source>
        <dbReference type="SAM" id="Phobius"/>
    </source>
</evidence>
<comment type="catalytic activity">
    <reaction evidence="1">
        <text>a 1-acyl-sn-glycero-3-phosphate + an acyl-CoA = a 1,2-diacyl-sn-glycero-3-phosphate + CoA</text>
        <dbReference type="Rhea" id="RHEA:19709"/>
        <dbReference type="ChEBI" id="CHEBI:57287"/>
        <dbReference type="ChEBI" id="CHEBI:57970"/>
        <dbReference type="ChEBI" id="CHEBI:58342"/>
        <dbReference type="ChEBI" id="CHEBI:58608"/>
        <dbReference type="EC" id="2.3.1.51"/>
    </reaction>
</comment>